<evidence type="ECO:0000313" key="2">
    <source>
        <dbReference type="EMBL" id="PSK99774.1"/>
    </source>
</evidence>
<sequence length="143" mass="16068">MGTRDTEQILAEETEASEAGRDTEATYVQNRSRGKDPSLVYSVRMPVHRLEELRVLAEQNDMTPSALMRRFALEGLDRAADATPRVPETRDDVGLDGEQMVVMTPDQFKAVVHDAIQMTAQEVLSPLMELVQQMQEKQRHSAA</sequence>
<dbReference type="AlphaFoldDB" id="A0A2P8DRG4"/>
<dbReference type="EMBL" id="PYGE01000017">
    <property type="protein sequence ID" value="PSK99774.1"/>
    <property type="molecule type" value="Genomic_DNA"/>
</dbReference>
<organism evidence="2 3">
    <name type="scientific">Haloactinopolyspora alba</name>
    <dbReference type="NCBI Taxonomy" id="648780"/>
    <lineage>
        <taxon>Bacteria</taxon>
        <taxon>Bacillati</taxon>
        <taxon>Actinomycetota</taxon>
        <taxon>Actinomycetes</taxon>
        <taxon>Jiangellales</taxon>
        <taxon>Jiangellaceae</taxon>
        <taxon>Haloactinopolyspora</taxon>
    </lineage>
</organism>
<evidence type="ECO:0000313" key="3">
    <source>
        <dbReference type="Proteomes" id="UP000243528"/>
    </source>
</evidence>
<name>A0A2P8DRG4_9ACTN</name>
<evidence type="ECO:0000256" key="1">
    <source>
        <dbReference type="SAM" id="MobiDB-lite"/>
    </source>
</evidence>
<protein>
    <submittedName>
        <fullName evidence="2">Uncharacterized protein</fullName>
    </submittedName>
</protein>
<accession>A0A2P8DRG4</accession>
<feature type="region of interest" description="Disordered" evidence="1">
    <location>
        <begin position="1"/>
        <end position="35"/>
    </location>
</feature>
<reference evidence="2 3" key="1">
    <citation type="submission" date="2018-03" db="EMBL/GenBank/DDBJ databases">
        <title>Genomic Encyclopedia of Archaeal and Bacterial Type Strains, Phase II (KMG-II): from individual species to whole genera.</title>
        <authorList>
            <person name="Goeker M."/>
        </authorList>
    </citation>
    <scope>NUCLEOTIDE SEQUENCE [LARGE SCALE GENOMIC DNA]</scope>
    <source>
        <strain evidence="2 3">DSM 45211</strain>
    </source>
</reference>
<gene>
    <name evidence="2" type="ORF">CLV30_11777</name>
</gene>
<proteinExistence type="predicted"/>
<dbReference type="Proteomes" id="UP000243528">
    <property type="component" value="Unassembled WGS sequence"/>
</dbReference>
<keyword evidence="3" id="KW-1185">Reference proteome</keyword>
<comment type="caution">
    <text evidence="2">The sequence shown here is derived from an EMBL/GenBank/DDBJ whole genome shotgun (WGS) entry which is preliminary data.</text>
</comment>